<sequence>DPHSHRTFSDNFAAMELKKKNIIYDKPIYVGFAILELSKEIMYSFYYDYMKPKFVNNVEICYQDTDSFILAIHDKDFHEKIKADIPERFDTSNLKPENNKFGFPILNHRVLGMMKDETGWIPIHKFVGLKSKMYAIKIADN</sequence>
<dbReference type="InterPro" id="IPR023211">
    <property type="entry name" value="DNA_pol_palm_dom_sf"/>
</dbReference>
<name>T1H6H0_MEGSC</name>
<dbReference type="Gene3D" id="3.90.1600.10">
    <property type="entry name" value="Palm domain of DNA polymerase"/>
    <property type="match status" value="1"/>
</dbReference>
<dbReference type="Proteomes" id="UP000015102">
    <property type="component" value="Unassembled WGS sequence"/>
</dbReference>
<dbReference type="AlphaFoldDB" id="T1H6H0"/>
<dbReference type="PANTHER" id="PTHR31511:SF12">
    <property type="entry name" value="RHO TERMINATION FACTOR N-TERMINAL DOMAIN-CONTAINING PROTEIN"/>
    <property type="match status" value="1"/>
</dbReference>
<dbReference type="STRING" id="36166.T1H6H0"/>
<dbReference type="EnsemblMetazoa" id="MESCA012303-RA">
    <property type="protein sequence ID" value="MESCA012303-PA"/>
    <property type="gene ID" value="MESCA012303"/>
</dbReference>
<dbReference type="OMA" id="CEDAYER"/>
<organism evidence="1 2">
    <name type="scientific">Megaselia scalaris</name>
    <name type="common">Humpbacked fly</name>
    <name type="synonym">Phora scalaris</name>
    <dbReference type="NCBI Taxonomy" id="36166"/>
    <lineage>
        <taxon>Eukaryota</taxon>
        <taxon>Metazoa</taxon>
        <taxon>Ecdysozoa</taxon>
        <taxon>Arthropoda</taxon>
        <taxon>Hexapoda</taxon>
        <taxon>Insecta</taxon>
        <taxon>Pterygota</taxon>
        <taxon>Neoptera</taxon>
        <taxon>Endopterygota</taxon>
        <taxon>Diptera</taxon>
        <taxon>Brachycera</taxon>
        <taxon>Muscomorpha</taxon>
        <taxon>Platypezoidea</taxon>
        <taxon>Phoridae</taxon>
        <taxon>Megaseliini</taxon>
        <taxon>Megaselia</taxon>
    </lineage>
</organism>
<dbReference type="GO" id="GO:0071897">
    <property type="term" value="P:DNA biosynthetic process"/>
    <property type="evidence" value="ECO:0007669"/>
    <property type="project" value="UniProtKB-ARBA"/>
</dbReference>
<evidence type="ECO:0008006" key="3">
    <source>
        <dbReference type="Google" id="ProtNLM"/>
    </source>
</evidence>
<reference evidence="1" key="2">
    <citation type="submission" date="2015-06" db="UniProtKB">
        <authorList>
            <consortium name="EnsemblMetazoa"/>
        </authorList>
    </citation>
    <scope>IDENTIFICATION</scope>
</reference>
<dbReference type="HOGENOM" id="CLU_1830201_0_0_1"/>
<accession>T1H6H0</accession>
<dbReference type="InterPro" id="IPR043502">
    <property type="entry name" value="DNA/RNA_pol_sf"/>
</dbReference>
<dbReference type="SUPFAM" id="SSF56672">
    <property type="entry name" value="DNA/RNA polymerases"/>
    <property type="match status" value="1"/>
</dbReference>
<keyword evidence="2" id="KW-1185">Reference proteome</keyword>
<proteinExistence type="predicted"/>
<dbReference type="PANTHER" id="PTHR31511">
    <property type="entry name" value="PROTEIN CBG23764"/>
    <property type="match status" value="1"/>
</dbReference>
<protein>
    <recommendedName>
        <fullName evidence="3">DNA-directed DNA polymerase</fullName>
    </recommendedName>
</protein>
<evidence type="ECO:0000313" key="1">
    <source>
        <dbReference type="EnsemblMetazoa" id="MESCA012303-PA"/>
    </source>
</evidence>
<reference evidence="2" key="1">
    <citation type="submission" date="2013-02" db="EMBL/GenBank/DDBJ databases">
        <authorList>
            <person name="Hughes D."/>
        </authorList>
    </citation>
    <scope>NUCLEOTIDE SEQUENCE</scope>
    <source>
        <strain>Durham</strain>
        <strain evidence="2">NC isolate 2 -- Noor lab</strain>
    </source>
</reference>
<evidence type="ECO:0000313" key="2">
    <source>
        <dbReference type="Proteomes" id="UP000015102"/>
    </source>
</evidence>